<dbReference type="Pfam" id="PF05548">
    <property type="entry name" value="Peptidase_M11"/>
    <property type="match status" value="1"/>
</dbReference>
<evidence type="ECO:0000256" key="2">
    <source>
        <dbReference type="SAM" id="SignalP"/>
    </source>
</evidence>
<protein>
    <recommendedName>
        <fullName evidence="3">Peptidase M11 gametolysin domain-containing protein</fullName>
    </recommendedName>
</protein>
<comment type="caution">
    <text evidence="4">The sequence shown here is derived from an EMBL/GenBank/DDBJ whole genome shotgun (WGS) entry which is preliminary data.</text>
</comment>
<feature type="chain" id="PRO_5042140418" description="Peptidase M11 gametolysin domain-containing protein" evidence="2">
    <location>
        <begin position="22"/>
        <end position="605"/>
    </location>
</feature>
<dbReference type="GO" id="GO:0008237">
    <property type="term" value="F:metallopeptidase activity"/>
    <property type="evidence" value="ECO:0007669"/>
    <property type="project" value="InterPro"/>
</dbReference>
<keyword evidence="2" id="KW-0732">Signal</keyword>
<dbReference type="InterPro" id="IPR008752">
    <property type="entry name" value="Peptidase_M11"/>
</dbReference>
<feature type="signal peptide" evidence="2">
    <location>
        <begin position="1"/>
        <end position="21"/>
    </location>
</feature>
<dbReference type="AlphaFoldDB" id="A0AAD3HDZ3"/>
<evidence type="ECO:0000259" key="3">
    <source>
        <dbReference type="Pfam" id="PF05548"/>
    </source>
</evidence>
<evidence type="ECO:0000256" key="1">
    <source>
        <dbReference type="SAM" id="MobiDB-lite"/>
    </source>
</evidence>
<proteinExistence type="predicted"/>
<feature type="compositionally biased region" description="Low complexity" evidence="1">
    <location>
        <begin position="456"/>
        <end position="472"/>
    </location>
</feature>
<dbReference type="Proteomes" id="UP001054902">
    <property type="component" value="Unassembled WGS sequence"/>
</dbReference>
<keyword evidence="5" id="KW-1185">Reference proteome</keyword>
<dbReference type="InterPro" id="IPR024079">
    <property type="entry name" value="MetalloPept_cat_dom_sf"/>
</dbReference>
<feature type="domain" description="Peptidase M11 gametolysin" evidence="3">
    <location>
        <begin position="164"/>
        <end position="338"/>
    </location>
</feature>
<dbReference type="EMBL" id="BLLK01000069">
    <property type="protein sequence ID" value="GFH59674.1"/>
    <property type="molecule type" value="Genomic_DNA"/>
</dbReference>
<dbReference type="SUPFAM" id="SSF55486">
    <property type="entry name" value="Metalloproteases ('zincins'), catalytic domain"/>
    <property type="match status" value="1"/>
</dbReference>
<sequence length="605" mass="64894">MYLRKALNSLAFCSLLGSTQALDSELSNNIRNASVASSSTNRRLQTAACTLLLKIKTFEDGHEEEQVDCYDEETKTYSRIATVRGSEYIQSELLSRFKKGELHSAESTLMHEGAFYEGNTLVLPSDGVAKAEFGQNTNSRSRRRLAISGTRTYLAVRVIATDSSPTPTTSQISDEWFGTSGDPVNYKSQIEACSYNAVTVSKFTGSGVTNGVVTANIFTSVGGKDDGDIADLAETAVNNLNLGNPDHTILCLPPGTSGSWIGWAYVNSDISVYNDDWCLYPSIQMHEIGHNWGLAHSNYNGDTYGDQSGMMGYSYSSDDNPVMCFNAPKNRQLGWYSDRTVTVTSGWTGRLYGLSSYSSSTSNDAVILYIPSGTNGSTRDYYVSFNGDSGINSGTQLGGNMVLIHYRNPGTDYEESTLVGGLNSGSTYTGAPLTITVSSISGSTFAQVTVGTVVNTPAPTRSPTSSPTAANPSPTPPTPSPTKAPTSAPVSSPVASPVLDDSSCLDFPDKFKFTKTVTITCADMTDYRCSRPKGESLCPNRCGTTADWCGDNLQDAKGRVEYGTDANGDIIWKGCAFVRRKADKIAQRCSKGNIALACRATCQNQ</sequence>
<organism evidence="4 5">
    <name type="scientific">Chaetoceros tenuissimus</name>
    <dbReference type="NCBI Taxonomy" id="426638"/>
    <lineage>
        <taxon>Eukaryota</taxon>
        <taxon>Sar</taxon>
        <taxon>Stramenopiles</taxon>
        <taxon>Ochrophyta</taxon>
        <taxon>Bacillariophyta</taxon>
        <taxon>Coscinodiscophyceae</taxon>
        <taxon>Chaetocerotophycidae</taxon>
        <taxon>Chaetocerotales</taxon>
        <taxon>Chaetocerotaceae</taxon>
        <taxon>Chaetoceros</taxon>
    </lineage>
</organism>
<dbReference type="Gene3D" id="3.40.390.10">
    <property type="entry name" value="Collagenase (Catalytic Domain)"/>
    <property type="match status" value="1"/>
</dbReference>
<feature type="compositionally biased region" description="Low complexity" evidence="1">
    <location>
        <begin position="483"/>
        <end position="494"/>
    </location>
</feature>
<gene>
    <name evidence="4" type="ORF">CTEN210_16150</name>
</gene>
<evidence type="ECO:0000313" key="4">
    <source>
        <dbReference type="EMBL" id="GFH59674.1"/>
    </source>
</evidence>
<name>A0AAD3HDZ3_9STRA</name>
<reference evidence="4 5" key="1">
    <citation type="journal article" date="2021" name="Sci. Rep.">
        <title>The genome of the diatom Chaetoceros tenuissimus carries an ancient integrated fragment of an extant virus.</title>
        <authorList>
            <person name="Hongo Y."/>
            <person name="Kimura K."/>
            <person name="Takaki Y."/>
            <person name="Yoshida Y."/>
            <person name="Baba S."/>
            <person name="Kobayashi G."/>
            <person name="Nagasaki K."/>
            <person name="Hano T."/>
            <person name="Tomaru Y."/>
        </authorList>
    </citation>
    <scope>NUCLEOTIDE SEQUENCE [LARGE SCALE GENOMIC DNA]</scope>
    <source>
        <strain evidence="4 5">NIES-3715</strain>
    </source>
</reference>
<feature type="compositionally biased region" description="Pro residues" evidence="1">
    <location>
        <begin position="473"/>
        <end position="482"/>
    </location>
</feature>
<feature type="region of interest" description="Disordered" evidence="1">
    <location>
        <begin position="456"/>
        <end position="494"/>
    </location>
</feature>
<evidence type="ECO:0000313" key="5">
    <source>
        <dbReference type="Proteomes" id="UP001054902"/>
    </source>
</evidence>
<accession>A0AAD3HDZ3</accession>